<dbReference type="SMART" id="SM00271">
    <property type="entry name" value="DnaJ"/>
    <property type="match status" value="1"/>
</dbReference>
<feature type="domain" description="J" evidence="3">
    <location>
        <begin position="2"/>
        <end position="62"/>
    </location>
</feature>
<keyword evidence="1" id="KW-0143">Chaperone</keyword>
<evidence type="ECO:0000313" key="5">
    <source>
        <dbReference type="EMBL" id="TWR67163.1"/>
    </source>
</evidence>
<comment type="caution">
    <text evidence="5">The sequence shown here is derived from an EMBL/GenBank/DDBJ whole genome shotgun (WGS) entry which is preliminary data.</text>
</comment>
<keyword evidence="2" id="KW-0472">Membrane</keyword>
<protein>
    <submittedName>
        <fullName evidence="5">J domain-containing protein</fullName>
    </submittedName>
</protein>
<dbReference type="EMBL" id="FNKM01000002">
    <property type="protein sequence ID" value="SDR21482.1"/>
    <property type="molecule type" value="Genomic_DNA"/>
</dbReference>
<feature type="transmembrane region" description="Helical" evidence="2">
    <location>
        <begin position="312"/>
        <end position="330"/>
    </location>
</feature>
<dbReference type="CDD" id="cd06257">
    <property type="entry name" value="DnaJ"/>
    <property type="match status" value="1"/>
</dbReference>
<dbReference type="EMBL" id="VFES01000005">
    <property type="protein sequence ID" value="TWR67163.1"/>
    <property type="molecule type" value="Genomic_DNA"/>
</dbReference>
<dbReference type="Proteomes" id="UP000317267">
    <property type="component" value="Unassembled WGS sequence"/>
</dbReference>
<accession>A0A1H1H7N8</accession>
<dbReference type="RefSeq" id="WP_090404042.1">
    <property type="nucleotide sequence ID" value="NZ_FNKM01000002.1"/>
</dbReference>
<dbReference type="PROSITE" id="PS50076">
    <property type="entry name" value="DNAJ_2"/>
    <property type="match status" value="1"/>
</dbReference>
<sequence length="515" mass="57938">MTCWNVLGLAPDADSRTIKRQYAALLKKTRPDDDPEGFQRLREAYEAALAWSQRLQEVDEVVIEAQGDTLADHYQAAMADGNALPFEIHLLLRDIEGHLNPEETRWAFETFNWLTAWQRLELPGELIEKLERKHRSALQQPLRQALEQKDEAAFLTAYAARSEHPWVNNHPHAEWFNQWLARLLAQSHYWSSAVFDAVCAGQNWHGGSGHDCPAEDWARLLHRQQGPVFMARQRALAAEAPNSPQQRAARLLLAPMSLGQRRAFAQRFDEHDWKACQALSADIYTEHAAEAETMPGGIVYFWQGWDTAMDTWPWIVALVLSCLVGVLVNAEPLAGNVLPTLGYGLLWSLGAVIGAGLAWQVWRPLAHQYRVLDERLSERLPRWFSPTHLPLLPIRDLLPGLVLAAALGYAFGPFASLALVATLAVIGVIKRPFMNSHTPWTARHPRWTALGMVLLGISGIVLYAGLTVLDNQQHVTRNQGLQQWTERLCSRMPRSAPDCQAPATQAQWYGQEAAQ</sequence>
<dbReference type="SUPFAM" id="SSF46565">
    <property type="entry name" value="Chaperone J-domain"/>
    <property type="match status" value="1"/>
</dbReference>
<organism evidence="5 7">
    <name type="scientific">Pseudomonas grimontii</name>
    <dbReference type="NCBI Taxonomy" id="129847"/>
    <lineage>
        <taxon>Bacteria</taxon>
        <taxon>Pseudomonadati</taxon>
        <taxon>Pseudomonadota</taxon>
        <taxon>Gammaproteobacteria</taxon>
        <taxon>Pseudomonadales</taxon>
        <taxon>Pseudomonadaceae</taxon>
        <taxon>Pseudomonas</taxon>
    </lineage>
</organism>
<reference evidence="4 6" key="1">
    <citation type="submission" date="2016-10" db="EMBL/GenBank/DDBJ databases">
        <authorList>
            <person name="Varghese N."/>
            <person name="Submissions S."/>
        </authorList>
    </citation>
    <scope>NUCLEOTIDE SEQUENCE [LARGE SCALE GENOMIC DNA]</scope>
    <source>
        <strain evidence="4 6">BS2976</strain>
    </source>
</reference>
<dbReference type="InterPro" id="IPR036869">
    <property type="entry name" value="J_dom_sf"/>
</dbReference>
<dbReference type="InterPro" id="IPR001623">
    <property type="entry name" value="DnaJ_domain"/>
</dbReference>
<evidence type="ECO:0000313" key="4">
    <source>
        <dbReference type="EMBL" id="SDR21482.1"/>
    </source>
</evidence>
<feature type="transmembrane region" description="Helical" evidence="2">
    <location>
        <begin position="342"/>
        <end position="362"/>
    </location>
</feature>
<dbReference type="Gene3D" id="1.10.287.110">
    <property type="entry name" value="DnaJ domain"/>
    <property type="match status" value="1"/>
</dbReference>
<proteinExistence type="predicted"/>
<dbReference type="AlphaFoldDB" id="A0A1H1H7N8"/>
<keyword evidence="2" id="KW-0812">Transmembrane</keyword>
<evidence type="ECO:0000313" key="6">
    <source>
        <dbReference type="Proteomes" id="UP000198740"/>
    </source>
</evidence>
<keyword evidence="6" id="KW-1185">Reference proteome</keyword>
<dbReference type="Proteomes" id="UP000198740">
    <property type="component" value="Unassembled WGS sequence"/>
</dbReference>
<gene>
    <name evidence="5" type="ORF">FIV39_10715</name>
    <name evidence="4" type="ORF">SAMN04490186_4055</name>
</gene>
<evidence type="ECO:0000256" key="1">
    <source>
        <dbReference type="ARBA" id="ARBA00023186"/>
    </source>
</evidence>
<evidence type="ECO:0000313" key="7">
    <source>
        <dbReference type="Proteomes" id="UP000317267"/>
    </source>
</evidence>
<name>A0A1H1H7N8_9PSED</name>
<evidence type="ECO:0000256" key="2">
    <source>
        <dbReference type="SAM" id="Phobius"/>
    </source>
</evidence>
<feature type="transmembrane region" description="Helical" evidence="2">
    <location>
        <begin position="401"/>
        <end position="426"/>
    </location>
</feature>
<reference evidence="5 7" key="2">
    <citation type="submission" date="2019-06" db="EMBL/GenBank/DDBJ databases">
        <title>Pseudomonas bimorpha sp. nov. isolated from bovine raw milk and skim milk concentrate.</title>
        <authorList>
            <person name="Hofmann K."/>
            <person name="Huptas C."/>
            <person name="Doll E."/>
            <person name="Scherer S."/>
            <person name="Wenning M."/>
        </authorList>
    </citation>
    <scope>NUCLEOTIDE SEQUENCE [LARGE SCALE GENOMIC DNA]</scope>
    <source>
        <strain evidence="5 7">DSM 17515</strain>
    </source>
</reference>
<feature type="transmembrane region" description="Helical" evidence="2">
    <location>
        <begin position="447"/>
        <end position="469"/>
    </location>
</feature>
<evidence type="ECO:0000259" key="3">
    <source>
        <dbReference type="PROSITE" id="PS50076"/>
    </source>
</evidence>
<dbReference type="OrthoDB" id="5524449at2"/>
<keyword evidence="2" id="KW-1133">Transmembrane helix</keyword>